<feature type="domain" description="HTH cro/C1-type" evidence="5">
    <location>
        <begin position="36"/>
        <end position="89"/>
    </location>
</feature>
<dbReference type="Gene3D" id="1.10.260.40">
    <property type="entry name" value="lambda repressor-like DNA-binding domains"/>
    <property type="match status" value="1"/>
</dbReference>
<organism evidence="6 7">
    <name type="scientific">Desulfoluna spongiiphila</name>
    <dbReference type="NCBI Taxonomy" id="419481"/>
    <lineage>
        <taxon>Bacteria</taxon>
        <taxon>Pseudomonadati</taxon>
        <taxon>Thermodesulfobacteriota</taxon>
        <taxon>Desulfobacteria</taxon>
        <taxon>Desulfobacterales</taxon>
        <taxon>Desulfolunaceae</taxon>
        <taxon>Desulfoluna</taxon>
    </lineage>
</organism>
<dbReference type="PANTHER" id="PTHR40661">
    <property type="match status" value="1"/>
</dbReference>
<keyword evidence="2" id="KW-0238">DNA-binding</keyword>
<dbReference type="SMART" id="SM00530">
    <property type="entry name" value="HTH_XRE"/>
    <property type="match status" value="1"/>
</dbReference>
<name>A0A1G5ACJ0_9BACT</name>
<reference evidence="6 7" key="1">
    <citation type="submission" date="2016-10" db="EMBL/GenBank/DDBJ databases">
        <authorList>
            <person name="de Groot N.N."/>
        </authorList>
    </citation>
    <scope>NUCLEOTIDE SEQUENCE [LARGE SCALE GENOMIC DNA]</scope>
    <source>
        <strain evidence="6 7">AA1</strain>
    </source>
</reference>
<dbReference type="GO" id="GO:0003677">
    <property type="term" value="F:DNA binding"/>
    <property type="evidence" value="ECO:0007669"/>
    <property type="project" value="UniProtKB-KW"/>
</dbReference>
<proteinExistence type="predicted"/>
<dbReference type="RefSeq" id="WP_092207092.1">
    <property type="nucleotide sequence ID" value="NZ_FMUX01000001.1"/>
</dbReference>
<dbReference type="SUPFAM" id="SSF51306">
    <property type="entry name" value="LexA/Signal peptidase"/>
    <property type="match status" value="1"/>
</dbReference>
<dbReference type="AlphaFoldDB" id="A0A1G5ACJ0"/>
<protein>
    <submittedName>
        <fullName evidence="6">Phage repressor protein C, contains Cro/C1-type HTH and peptisase s24 domains</fullName>
    </submittedName>
</protein>
<dbReference type="Gene3D" id="2.10.109.10">
    <property type="entry name" value="Umud Fragment, subunit A"/>
    <property type="match status" value="1"/>
</dbReference>
<keyword evidence="3" id="KW-0804">Transcription</keyword>
<evidence type="ECO:0000256" key="3">
    <source>
        <dbReference type="ARBA" id="ARBA00023163"/>
    </source>
</evidence>
<dbReference type="Proteomes" id="UP000198870">
    <property type="component" value="Unassembled WGS sequence"/>
</dbReference>
<evidence type="ECO:0000259" key="5">
    <source>
        <dbReference type="PROSITE" id="PS50943"/>
    </source>
</evidence>
<keyword evidence="7" id="KW-1185">Reference proteome</keyword>
<dbReference type="PROSITE" id="PS50943">
    <property type="entry name" value="HTH_CROC1"/>
    <property type="match status" value="1"/>
</dbReference>
<evidence type="ECO:0000313" key="7">
    <source>
        <dbReference type="Proteomes" id="UP000198870"/>
    </source>
</evidence>
<gene>
    <name evidence="6" type="ORF">SAMN05216233_10145</name>
</gene>
<dbReference type="PANTHER" id="PTHR40661:SF3">
    <property type="entry name" value="FELS-1 PROPHAGE TRANSCRIPTIONAL REGULATOR"/>
    <property type="match status" value="1"/>
</dbReference>
<evidence type="ECO:0000256" key="4">
    <source>
        <dbReference type="SAM" id="MobiDB-lite"/>
    </source>
</evidence>
<dbReference type="STRING" id="419481.SAMN05216233_10145"/>
<accession>A0A1G5ACJ0</accession>
<dbReference type="Pfam" id="PF00717">
    <property type="entry name" value="Peptidase_S24"/>
    <property type="match status" value="1"/>
</dbReference>
<dbReference type="InterPro" id="IPR010982">
    <property type="entry name" value="Lambda_DNA-bd_dom_sf"/>
</dbReference>
<dbReference type="InterPro" id="IPR001387">
    <property type="entry name" value="Cro/C1-type_HTH"/>
</dbReference>
<dbReference type="CDD" id="cd06529">
    <property type="entry name" value="S24_LexA-like"/>
    <property type="match status" value="1"/>
</dbReference>
<dbReference type="InterPro" id="IPR015927">
    <property type="entry name" value="Peptidase_S24_S26A/B/C"/>
</dbReference>
<keyword evidence="1" id="KW-0805">Transcription regulation</keyword>
<dbReference type="InterPro" id="IPR039418">
    <property type="entry name" value="LexA-like"/>
</dbReference>
<sequence length="270" mass="29457">MKNNGKKGPEPCLGGEKGDGQTPGTSTGNQEFGDRLKMSREKLGLSQAGLGKKIGVTTTTVQNYEYGGSPKGDVLVRMAEVLGCSLDWLLLGQGTHCGAFSIENGGGVFSVEGSVGREGGEFKVPVLEEPDTDNYNWVPMVEAELSAGGGSLMASERIRDYYAFRKRFIANIATSPKNLVLMRVSGDSMDPEIRNGATVMIDLGRRKIKNNCIFALGFEDTIIIKELERLPEGRVRIISKNREEYPAYEAEANSLRIIGQVIWGDRLYPI</sequence>
<evidence type="ECO:0000313" key="6">
    <source>
        <dbReference type="EMBL" id="SCX75584.1"/>
    </source>
</evidence>
<dbReference type="SUPFAM" id="SSF47413">
    <property type="entry name" value="lambda repressor-like DNA-binding domains"/>
    <property type="match status" value="1"/>
</dbReference>
<evidence type="ECO:0000256" key="1">
    <source>
        <dbReference type="ARBA" id="ARBA00023015"/>
    </source>
</evidence>
<dbReference type="InterPro" id="IPR036286">
    <property type="entry name" value="LexA/Signal_pep-like_sf"/>
</dbReference>
<evidence type="ECO:0000256" key="2">
    <source>
        <dbReference type="ARBA" id="ARBA00023125"/>
    </source>
</evidence>
<dbReference type="OrthoDB" id="5363392at2"/>
<dbReference type="EMBL" id="FMUX01000001">
    <property type="protein sequence ID" value="SCX75584.1"/>
    <property type="molecule type" value="Genomic_DNA"/>
</dbReference>
<feature type="region of interest" description="Disordered" evidence="4">
    <location>
        <begin position="1"/>
        <end position="32"/>
    </location>
</feature>
<dbReference type="Pfam" id="PF01381">
    <property type="entry name" value="HTH_3"/>
    <property type="match status" value="1"/>
</dbReference>
<dbReference type="CDD" id="cd00093">
    <property type="entry name" value="HTH_XRE"/>
    <property type="match status" value="1"/>
</dbReference>